<accession>A0A398B2M5</accession>
<dbReference type="RefSeq" id="WP_119118691.1">
    <property type="nucleotide sequence ID" value="NZ_QWVS01000052.1"/>
</dbReference>
<dbReference type="SUPFAM" id="SSF55729">
    <property type="entry name" value="Acyl-CoA N-acyltransferases (Nat)"/>
    <property type="match status" value="1"/>
</dbReference>
<reference evidence="2 3" key="1">
    <citation type="submission" date="2018-08" db="EMBL/GenBank/DDBJ databases">
        <title>Bacillus jemisoniae sp. nov., Bacillus chryseoplanitiae sp. nov., Bacillus resnikiae sp. nov., and Bacillus frankliniae sp. nov., isolated from Viking spacecraft and associated surfaces.</title>
        <authorList>
            <person name="Seuylemezian A."/>
            <person name="Vaishampayan P."/>
        </authorList>
    </citation>
    <scope>NUCLEOTIDE SEQUENCE [LARGE SCALE GENOMIC DNA]</scope>
    <source>
        <strain evidence="2 3">MA001</strain>
    </source>
</reference>
<dbReference type="CDD" id="cd04301">
    <property type="entry name" value="NAT_SF"/>
    <property type="match status" value="1"/>
</dbReference>
<name>A0A398B2M5_9BACI</name>
<evidence type="ECO:0000259" key="1">
    <source>
        <dbReference type="PROSITE" id="PS51186"/>
    </source>
</evidence>
<feature type="domain" description="N-acetyltransferase" evidence="1">
    <location>
        <begin position="18"/>
        <end position="219"/>
    </location>
</feature>
<dbReference type="Pfam" id="PF00583">
    <property type="entry name" value="Acetyltransf_1"/>
    <property type="match status" value="1"/>
</dbReference>
<dbReference type="AlphaFoldDB" id="A0A398B2M5"/>
<protein>
    <submittedName>
        <fullName evidence="2">N-acetyltransferase</fullName>
    </submittedName>
</protein>
<dbReference type="EMBL" id="QWVS01000052">
    <property type="protein sequence ID" value="RID82210.1"/>
    <property type="molecule type" value="Genomic_DNA"/>
</dbReference>
<dbReference type="InterPro" id="IPR016181">
    <property type="entry name" value="Acyl_CoA_acyltransferase"/>
</dbReference>
<proteinExistence type="predicted"/>
<sequence length="221" mass="25495">MAYYSGFFVFDQQKPRRAVLRNYTEADFDELIKIQSECFPPPFPEELWWNREQLNNHVTLFPEGAICVEVNGQLAGSLTTLCVDFDPAHPTHSWSEITDDGYIRNHQGNGNTLYVVDISIRPKYRKFGLGKWMMQAMYQLVIEKKLDRLLGGGRIPGFKRVSGRMTAKEYVQKVLSGELNDPVISFLLKCGRTPIAIVENYLEDDESQNYGVLMEWENPFK</sequence>
<evidence type="ECO:0000313" key="2">
    <source>
        <dbReference type="EMBL" id="RID82210.1"/>
    </source>
</evidence>
<dbReference type="GO" id="GO:0016747">
    <property type="term" value="F:acyltransferase activity, transferring groups other than amino-acyl groups"/>
    <property type="evidence" value="ECO:0007669"/>
    <property type="project" value="InterPro"/>
</dbReference>
<comment type="caution">
    <text evidence="2">The sequence shown here is derived from an EMBL/GenBank/DDBJ whole genome shotgun (WGS) entry which is preliminary data.</text>
</comment>
<keyword evidence="3" id="KW-1185">Reference proteome</keyword>
<dbReference type="PROSITE" id="PS51186">
    <property type="entry name" value="GNAT"/>
    <property type="match status" value="1"/>
</dbReference>
<dbReference type="InterPro" id="IPR000182">
    <property type="entry name" value="GNAT_dom"/>
</dbReference>
<dbReference type="Proteomes" id="UP000266016">
    <property type="component" value="Unassembled WGS sequence"/>
</dbReference>
<keyword evidence="2" id="KW-0808">Transferase</keyword>
<gene>
    <name evidence="2" type="ORF">D1953_18855</name>
</gene>
<evidence type="ECO:0000313" key="3">
    <source>
        <dbReference type="Proteomes" id="UP000266016"/>
    </source>
</evidence>
<organism evidence="2 3">
    <name type="scientific">Peribacillus asahii</name>
    <dbReference type="NCBI Taxonomy" id="228899"/>
    <lineage>
        <taxon>Bacteria</taxon>
        <taxon>Bacillati</taxon>
        <taxon>Bacillota</taxon>
        <taxon>Bacilli</taxon>
        <taxon>Bacillales</taxon>
        <taxon>Bacillaceae</taxon>
        <taxon>Peribacillus</taxon>
    </lineage>
</organism>
<dbReference type="Gene3D" id="3.40.630.30">
    <property type="match status" value="1"/>
</dbReference>